<evidence type="ECO:0000256" key="2">
    <source>
        <dbReference type="ARBA" id="ARBA00013164"/>
    </source>
</evidence>
<dbReference type="EMBL" id="CAHR02000117">
    <property type="protein sequence ID" value="CCG83009.1"/>
    <property type="molecule type" value="Genomic_DNA"/>
</dbReference>
<feature type="domain" description="Aminoacyl-tRNA synthetase class Ia" evidence="11">
    <location>
        <begin position="206"/>
        <end position="771"/>
    </location>
</feature>
<dbReference type="SUPFAM" id="SSF50677">
    <property type="entry name" value="ValRS/IleRS/LeuRS editing domain"/>
    <property type="match status" value="1"/>
</dbReference>
<keyword evidence="4 10" id="KW-0547">Nucleotide-binding</keyword>
<dbReference type="InterPro" id="IPR014729">
    <property type="entry name" value="Rossmann-like_a/b/a_fold"/>
</dbReference>
<dbReference type="SUPFAM" id="SSF47323">
    <property type="entry name" value="Anticodon-binding domain of a subclass of class I aminoacyl-tRNA synthetases"/>
    <property type="match status" value="1"/>
</dbReference>
<sequence>MSTQLPDVGKLVIQNTTKRDTLQDVEAVCQARWKKDNVFQIDPPAYQAGVTGAQAHEEQPKFYGTMAYPYMNGSLHLGHAFTLTKVEFATGFARMQGKRALFPLGFHCTGMPIKSCADKLKNELKMFGPEFTLPDKPEEIEEPAQKVKEQVGEKDVTKFKGKKSKAVAKKGGMEFQFQIMQLLKIPTSEIALFADEAHWLEYFPPLCEADCTAFGARIDWRRSMITTDANPYYDAFVRWQMNKLHELQKVKFGLRYTVFSERDGQPCMDHDRASGEGKGATDYTGIKLRVEEWSDKALETIKTLGLKDKNVYFIAATLRPETMYGQTNCFVGPKISYGLYEAKNGEYYLSTARSARNMAWQDLFETKGQVKKAGDIKGDLLVGTLVNAPNSVYNSVRILPMDTVLSNKGTGVVTSVPSDSPDDFMTTNDLFKKAEYYGIKQEWASLKPIPIISTPTYGDLCAPKVCEMMKIQSPKDADLLAKAKEAVYKEGFYQGTMVHGKYSGEKVEKAKPLVRQDMIDAGLAFIYNEPEDLIMSRSGDECVIALCDQWYIDYGEASWRAETEACLAQMNTFGNETRNGFEQCLAWLNQWACSRSYGLGTRLPWDQQYLVESLSDSTIYMAYYTVAHWLHSTIDGSQQGKAGIAAKDMTDDVWEYILAKGPEPKTSIDLEILKQMRYEFEYFYPIDVRVSGKDLITNHLTFWMYTHTAIFDKEMWPRGVRGNGHLLLNGEKMSKSTGNFLTMKEAVQKFGADATRLSLADAGDSLEDANFEEATANAMILRLFTLKGWIEEQAGNRDSLRTGPYNFHDRAFDNEMNELIQSTEKLYEQASYRAALKTGLYDFNASRDWYREIVGTEGMHVDLVFRWIECQALLITPYAPHIAEHVWSDVLKHTTSVQFARFPKVTAPTDPTIRSGLTYLRSLSSGIHSSESIQLKKKSKGKSTAYDPKRPKRLVIYMSEQYPAWQAAYIDIIRRNYSDAEGTFDDKAIVMEAKTQPKRKDAMPFVQAVKANVLGRGEGVPASAVFERAQLFDEVDMLKIVAPFLKSNVGVVQLSVVKVIRSGDAVRGETVYGDEPNGGELPPMAEMAVPGSPQYHFTNVE</sequence>
<evidence type="ECO:0000256" key="8">
    <source>
        <dbReference type="ARBA" id="ARBA00030520"/>
    </source>
</evidence>
<dbReference type="Pfam" id="PF24810">
    <property type="entry name" value="RBD_LARS1"/>
    <property type="match status" value="1"/>
</dbReference>
<dbReference type="AlphaFoldDB" id="R4XAW7"/>
<keyword evidence="3 10" id="KW-0436">Ligase</keyword>
<evidence type="ECO:0000256" key="10">
    <source>
        <dbReference type="RuleBase" id="RU363035"/>
    </source>
</evidence>
<evidence type="ECO:0000313" key="14">
    <source>
        <dbReference type="EMBL" id="CCG83009.1"/>
    </source>
</evidence>
<name>R4XAW7_TAPDE</name>
<dbReference type="NCBIfam" id="TIGR00395">
    <property type="entry name" value="leuS_arch"/>
    <property type="match status" value="1"/>
</dbReference>
<dbReference type="GO" id="GO:0006429">
    <property type="term" value="P:leucyl-tRNA aminoacylation"/>
    <property type="evidence" value="ECO:0007669"/>
    <property type="project" value="InterPro"/>
</dbReference>
<feature type="domain" description="Leucine--tRNA ligase RagD-binding" evidence="13">
    <location>
        <begin position="960"/>
        <end position="1019"/>
    </location>
</feature>
<dbReference type="GO" id="GO:0005524">
    <property type="term" value="F:ATP binding"/>
    <property type="evidence" value="ECO:0007669"/>
    <property type="project" value="UniProtKB-KW"/>
</dbReference>
<dbReference type="InterPro" id="IPR001412">
    <property type="entry name" value="aa-tRNA-synth_I_CS"/>
</dbReference>
<dbReference type="InterPro" id="IPR004493">
    <property type="entry name" value="Leu-tRNA-synth_Ia_arc/euk"/>
</dbReference>
<accession>R4XAW7</accession>
<reference evidence="14 15" key="1">
    <citation type="journal article" date="2013" name="MBio">
        <title>Genome sequencing of the plant pathogen Taphrina deformans, the causal agent of peach leaf curl.</title>
        <authorList>
            <person name="Cisse O.H."/>
            <person name="Almeida J.M.G.C.F."/>
            <person name="Fonseca A."/>
            <person name="Kumar A.A."/>
            <person name="Salojaervi J."/>
            <person name="Overmyer K."/>
            <person name="Hauser P.M."/>
            <person name="Pagni M."/>
        </authorList>
    </citation>
    <scope>NUCLEOTIDE SEQUENCE [LARGE SCALE GENOMIC DNA]</scope>
    <source>
        <strain evidence="15">PYCC 5710 / ATCC 11124 / CBS 356.35 / IMI 108563 / JCM 9778 / NBRC 8474</strain>
    </source>
</reference>
<evidence type="ECO:0000259" key="12">
    <source>
        <dbReference type="Pfam" id="PF08264"/>
    </source>
</evidence>
<protein>
    <recommendedName>
        <fullName evidence="2">leucine--tRNA ligase</fullName>
        <ecNumber evidence="2">6.1.1.4</ecNumber>
    </recommendedName>
    <alternativeName>
        <fullName evidence="8">Leucyl-tRNA synthetase</fullName>
    </alternativeName>
</protein>
<dbReference type="InterPro" id="IPR009008">
    <property type="entry name" value="Val/Leu/Ile-tRNA-synth_edit"/>
</dbReference>
<comment type="catalytic activity">
    <reaction evidence="9">
        <text>tRNA(Leu) + L-leucine + ATP = L-leucyl-tRNA(Leu) + AMP + diphosphate</text>
        <dbReference type="Rhea" id="RHEA:11688"/>
        <dbReference type="Rhea" id="RHEA-COMP:9613"/>
        <dbReference type="Rhea" id="RHEA-COMP:9622"/>
        <dbReference type="ChEBI" id="CHEBI:30616"/>
        <dbReference type="ChEBI" id="CHEBI:33019"/>
        <dbReference type="ChEBI" id="CHEBI:57427"/>
        <dbReference type="ChEBI" id="CHEBI:78442"/>
        <dbReference type="ChEBI" id="CHEBI:78494"/>
        <dbReference type="ChEBI" id="CHEBI:456215"/>
        <dbReference type="EC" id="6.1.1.4"/>
    </reaction>
</comment>
<evidence type="ECO:0000256" key="5">
    <source>
        <dbReference type="ARBA" id="ARBA00022840"/>
    </source>
</evidence>
<evidence type="ECO:0000256" key="7">
    <source>
        <dbReference type="ARBA" id="ARBA00023146"/>
    </source>
</evidence>
<keyword evidence="15" id="KW-1185">Reference proteome</keyword>
<dbReference type="VEuPathDB" id="FungiDB:TAPDE_003148"/>
<dbReference type="GO" id="GO:0002161">
    <property type="term" value="F:aminoacyl-tRNA deacylase activity"/>
    <property type="evidence" value="ECO:0007669"/>
    <property type="project" value="InterPro"/>
</dbReference>
<dbReference type="InterPro" id="IPR009080">
    <property type="entry name" value="tRNAsynth_Ia_anticodon-bd"/>
</dbReference>
<dbReference type="FunFam" id="3.90.740.10:FF:000001">
    <property type="entry name" value="Leucine--tRNA ligase, cytoplasmic"/>
    <property type="match status" value="1"/>
</dbReference>
<evidence type="ECO:0000256" key="4">
    <source>
        <dbReference type="ARBA" id="ARBA00022741"/>
    </source>
</evidence>
<dbReference type="Proteomes" id="UP000013776">
    <property type="component" value="Unassembled WGS sequence"/>
</dbReference>
<evidence type="ECO:0000313" key="15">
    <source>
        <dbReference type="Proteomes" id="UP000013776"/>
    </source>
</evidence>
<proteinExistence type="inferred from homology"/>
<dbReference type="PANTHER" id="PTHR45794:SF1">
    <property type="entry name" value="LEUCINE--TRNA LIGASE, CYTOPLASMIC"/>
    <property type="match status" value="1"/>
</dbReference>
<evidence type="ECO:0000259" key="11">
    <source>
        <dbReference type="Pfam" id="PF00133"/>
    </source>
</evidence>
<dbReference type="Pfam" id="PF00133">
    <property type="entry name" value="tRNA-synt_1"/>
    <property type="match status" value="2"/>
</dbReference>
<dbReference type="CDD" id="cd07959">
    <property type="entry name" value="Anticodon_Ia_Leu_AEc"/>
    <property type="match status" value="1"/>
</dbReference>
<dbReference type="Gene3D" id="3.40.50.620">
    <property type="entry name" value="HUPs"/>
    <property type="match status" value="1"/>
</dbReference>
<keyword evidence="5 10" id="KW-0067">ATP-binding</keyword>
<dbReference type="Gene3D" id="1.10.730.10">
    <property type="entry name" value="Isoleucyl-tRNA Synthetase, Domain 1"/>
    <property type="match status" value="1"/>
</dbReference>
<dbReference type="PROSITE" id="PS00178">
    <property type="entry name" value="AA_TRNA_LIGASE_I"/>
    <property type="match status" value="1"/>
</dbReference>
<dbReference type="PANTHER" id="PTHR45794">
    <property type="entry name" value="LEUCYL-TRNA SYNTHETASE"/>
    <property type="match status" value="1"/>
</dbReference>
<keyword evidence="6 10" id="KW-0648">Protein biosynthesis</keyword>
<comment type="similarity">
    <text evidence="1 10">Belongs to the class-I aminoacyl-tRNA synthetase family.</text>
</comment>
<dbReference type="InterPro" id="IPR013155">
    <property type="entry name" value="M/V/L/I-tRNA-synth_anticd-bd"/>
</dbReference>
<evidence type="ECO:0000256" key="9">
    <source>
        <dbReference type="ARBA" id="ARBA00047469"/>
    </source>
</evidence>
<dbReference type="InterPro" id="IPR002300">
    <property type="entry name" value="aa-tRNA-synth_Ia"/>
</dbReference>
<dbReference type="eggNOG" id="KOG0437">
    <property type="taxonomic scope" value="Eukaryota"/>
</dbReference>
<feature type="domain" description="Methionyl/Valyl/Leucyl/Isoleucyl-tRNA synthetase anticodon-binding" evidence="12">
    <location>
        <begin position="809"/>
        <end position="919"/>
    </location>
</feature>
<evidence type="ECO:0000256" key="1">
    <source>
        <dbReference type="ARBA" id="ARBA00005594"/>
    </source>
</evidence>
<keyword evidence="7 10" id="KW-0030">Aminoacyl-tRNA synthetase</keyword>
<gene>
    <name evidence="14" type="ORF">TAPDE_003148</name>
</gene>
<dbReference type="OrthoDB" id="10249672at2759"/>
<organism evidence="14 15">
    <name type="scientific">Taphrina deformans (strain PYCC 5710 / ATCC 11124 / CBS 356.35 / IMI 108563 / JCM 9778 / NBRC 8474)</name>
    <name type="common">Peach leaf curl fungus</name>
    <name type="synonym">Lalaria deformans</name>
    <dbReference type="NCBI Taxonomy" id="1097556"/>
    <lineage>
        <taxon>Eukaryota</taxon>
        <taxon>Fungi</taxon>
        <taxon>Dikarya</taxon>
        <taxon>Ascomycota</taxon>
        <taxon>Taphrinomycotina</taxon>
        <taxon>Taphrinomycetes</taxon>
        <taxon>Taphrinales</taxon>
        <taxon>Taphrinaceae</taxon>
        <taxon>Taphrina</taxon>
    </lineage>
</organism>
<dbReference type="EC" id="6.1.1.4" evidence="2"/>
<evidence type="ECO:0000256" key="6">
    <source>
        <dbReference type="ARBA" id="ARBA00022917"/>
    </source>
</evidence>
<dbReference type="Pfam" id="PF08264">
    <property type="entry name" value="Anticodon_1"/>
    <property type="match status" value="1"/>
</dbReference>
<dbReference type="Gene3D" id="3.90.740.10">
    <property type="entry name" value="Valyl/Leucyl/Isoleucyl-tRNA synthetase, editing domain"/>
    <property type="match status" value="1"/>
</dbReference>
<dbReference type="InterPro" id="IPR055416">
    <property type="entry name" value="RBD_LARS1"/>
</dbReference>
<feature type="domain" description="Aminoacyl-tRNA synthetase class Ia" evidence="11">
    <location>
        <begin position="53"/>
        <end position="119"/>
    </location>
</feature>
<evidence type="ECO:0000259" key="13">
    <source>
        <dbReference type="Pfam" id="PF24810"/>
    </source>
</evidence>
<dbReference type="GO" id="GO:0004823">
    <property type="term" value="F:leucine-tRNA ligase activity"/>
    <property type="evidence" value="ECO:0007669"/>
    <property type="project" value="UniProtKB-EC"/>
</dbReference>
<dbReference type="SUPFAM" id="SSF52374">
    <property type="entry name" value="Nucleotidylyl transferase"/>
    <property type="match status" value="1"/>
</dbReference>
<evidence type="ECO:0000256" key="3">
    <source>
        <dbReference type="ARBA" id="ARBA00022598"/>
    </source>
</evidence>
<comment type="caution">
    <text evidence="14">The sequence shown here is derived from an EMBL/GenBank/DDBJ whole genome shotgun (WGS) entry which is preliminary data.</text>
</comment>
<dbReference type="STRING" id="1097556.R4XAW7"/>